<dbReference type="EMBL" id="MAAO01000002">
    <property type="protein sequence ID" value="OUS00162.1"/>
    <property type="molecule type" value="Genomic_DNA"/>
</dbReference>
<dbReference type="AlphaFoldDB" id="A0A1Y5FCZ2"/>
<evidence type="ECO:0000313" key="1">
    <source>
        <dbReference type="EMBL" id="OUS00162.1"/>
    </source>
</evidence>
<comment type="caution">
    <text evidence="1">The sequence shown here is derived from an EMBL/GenBank/DDBJ whole genome shotgun (WGS) entry which is preliminary data.</text>
</comment>
<organism evidence="1 2">
    <name type="scientific">Halobacteriovorax marinus</name>
    <dbReference type="NCBI Taxonomy" id="97084"/>
    <lineage>
        <taxon>Bacteria</taxon>
        <taxon>Pseudomonadati</taxon>
        <taxon>Bdellovibrionota</taxon>
        <taxon>Bacteriovoracia</taxon>
        <taxon>Bacteriovoracales</taxon>
        <taxon>Halobacteriovoraceae</taxon>
        <taxon>Halobacteriovorax</taxon>
    </lineage>
</organism>
<name>A0A1Y5FCZ2_9BACT</name>
<reference evidence="2" key="1">
    <citation type="journal article" date="2017" name="Proc. Natl. Acad. Sci. U.S.A.">
        <title>Simulation of Deepwater Horizon oil plume reveals substrate specialization within a complex community of hydrocarbon-degraders.</title>
        <authorList>
            <person name="Hu P."/>
            <person name="Dubinsky E.A."/>
            <person name="Probst A.J."/>
            <person name="Wang J."/>
            <person name="Sieber C.M.K."/>
            <person name="Tom L.M."/>
            <person name="Gardinali P."/>
            <person name="Banfield J.F."/>
            <person name="Atlas R.M."/>
            <person name="Andersen G.L."/>
        </authorList>
    </citation>
    <scope>NUCLEOTIDE SEQUENCE [LARGE SCALE GENOMIC DNA]</scope>
</reference>
<gene>
    <name evidence="1" type="ORF">A9Q84_02980</name>
</gene>
<proteinExistence type="predicted"/>
<dbReference type="Proteomes" id="UP000196531">
    <property type="component" value="Unassembled WGS sequence"/>
</dbReference>
<sequence length="161" mass="18899">MKKILFTITLLSLGMTIQSKGVQQIKVKTTYKRSKKIWGVYTQKKQEWFKGKKKHRIGVKHDRVLMRKDGHLVFISPKMSLGVLSYNVLEVPYVKTGKKKIKIEGDNLTKLEFNKIPIVKNDERYETVSYNCKNKWKTIECTQVLRERDLAKGVLREIARE</sequence>
<protein>
    <submittedName>
        <fullName evidence="1">Uncharacterized protein</fullName>
    </submittedName>
</protein>
<accession>A0A1Y5FCZ2</accession>
<evidence type="ECO:0000313" key="2">
    <source>
        <dbReference type="Proteomes" id="UP000196531"/>
    </source>
</evidence>